<gene>
    <name evidence="2" type="ORF">LCGC14_1827930</name>
</gene>
<protein>
    <recommendedName>
        <fullName evidence="1">Hydantoinase B/oxoprolinase domain-containing protein</fullName>
    </recommendedName>
</protein>
<dbReference type="PANTHER" id="PTHR11365">
    <property type="entry name" value="5-OXOPROLINASE RELATED"/>
    <property type="match status" value="1"/>
</dbReference>
<dbReference type="GO" id="GO:0017168">
    <property type="term" value="F:5-oxoprolinase (ATP-hydrolyzing) activity"/>
    <property type="evidence" value="ECO:0007669"/>
    <property type="project" value="TreeGrafter"/>
</dbReference>
<evidence type="ECO:0000313" key="2">
    <source>
        <dbReference type="EMBL" id="KKL98088.1"/>
    </source>
</evidence>
<dbReference type="Pfam" id="PF02538">
    <property type="entry name" value="Hydantoinase_B"/>
    <property type="match status" value="1"/>
</dbReference>
<dbReference type="GO" id="GO:0005829">
    <property type="term" value="C:cytosol"/>
    <property type="evidence" value="ECO:0007669"/>
    <property type="project" value="TreeGrafter"/>
</dbReference>
<dbReference type="AlphaFoldDB" id="A0A0F9GH86"/>
<comment type="caution">
    <text evidence="2">The sequence shown here is derived from an EMBL/GenBank/DDBJ whole genome shotgun (WGS) entry which is preliminary data.</text>
</comment>
<feature type="domain" description="Hydantoinase B/oxoprolinase" evidence="1">
    <location>
        <begin position="35"/>
        <end position="531"/>
    </location>
</feature>
<proteinExistence type="predicted"/>
<dbReference type="InterPro" id="IPR045079">
    <property type="entry name" value="Oxoprolinase-like"/>
</dbReference>
<feature type="non-terminal residue" evidence="2">
    <location>
        <position position="552"/>
    </location>
</feature>
<dbReference type="EMBL" id="LAZR01018003">
    <property type="protein sequence ID" value="KKL98088.1"/>
    <property type="molecule type" value="Genomic_DNA"/>
</dbReference>
<dbReference type="InterPro" id="IPR003692">
    <property type="entry name" value="Hydantoinase_B"/>
</dbReference>
<evidence type="ECO:0000259" key="1">
    <source>
        <dbReference type="Pfam" id="PF02538"/>
    </source>
</evidence>
<dbReference type="GO" id="GO:0006749">
    <property type="term" value="P:glutathione metabolic process"/>
    <property type="evidence" value="ECO:0007669"/>
    <property type="project" value="TreeGrafter"/>
</dbReference>
<accession>A0A0F9GH86</accession>
<dbReference type="PANTHER" id="PTHR11365:SF23">
    <property type="entry name" value="HYPOTHETICAL 5-OXOPROLINASE (EUROFUNG)-RELATED"/>
    <property type="match status" value="1"/>
</dbReference>
<sequence>MATAWDGVKEAYLPPEELRISPKLRLHDRADREVDPITFEVMRHRLWNSVVEHGWRVIRGSGSPICQFAHDMNPVLLTERGDLVYYGPFLQYLAAGLDSTAKWIIENRSDEPGIEDGDAFLCNDPWIGANHSEDVSILVPVFIEGELFCWIGNELHQYDLGGTTPGSFCPDAPDAFHEATIFPAVRIMRQGKIQVDIEGAYLRASRMPDLVALDLRAQLAGIHVARQRVLEIVQRYGPETVKAVMRKIIDDSEEALVRRLRAIPNGEWRDEVFFEVASPGDRRTFRLVLILRKRGDRLVFSNEGTDPQVGSLNQTFLHWKGSILGAISNHLLWDQLFAVGGAQRHIDFEPVSGTITCASWPAATSCSSPLAGVATVGMASTCLSKMLMTDPDQRHEVNAKFGSNPHPMVLVSGVNQYGQPFGSLLLDAMAAPVGAFSFRDGVGTGGYPFDPRVPCANVEDSERVMPVLYLYRYEMPDSGGAGKFRGGNSAVVGIVAHGTDEVIHSTAGGGCAVPTATGLSGGYPANCSSYKIKRNTDVRARLASGNIPTSLD</sequence>
<name>A0A0F9GH86_9ZZZZ</name>
<reference evidence="2" key="1">
    <citation type="journal article" date="2015" name="Nature">
        <title>Complex archaea that bridge the gap between prokaryotes and eukaryotes.</title>
        <authorList>
            <person name="Spang A."/>
            <person name="Saw J.H."/>
            <person name="Jorgensen S.L."/>
            <person name="Zaremba-Niedzwiedzka K."/>
            <person name="Martijn J."/>
            <person name="Lind A.E."/>
            <person name="van Eijk R."/>
            <person name="Schleper C."/>
            <person name="Guy L."/>
            <person name="Ettema T.J."/>
        </authorList>
    </citation>
    <scope>NUCLEOTIDE SEQUENCE</scope>
</reference>
<organism evidence="2">
    <name type="scientific">marine sediment metagenome</name>
    <dbReference type="NCBI Taxonomy" id="412755"/>
    <lineage>
        <taxon>unclassified sequences</taxon>
        <taxon>metagenomes</taxon>
        <taxon>ecological metagenomes</taxon>
    </lineage>
</organism>